<dbReference type="InterPro" id="IPR036188">
    <property type="entry name" value="FAD/NAD-bd_sf"/>
</dbReference>
<evidence type="ECO:0000313" key="16">
    <source>
        <dbReference type="EMBL" id="GAA1718399.1"/>
    </source>
</evidence>
<evidence type="ECO:0000256" key="8">
    <source>
        <dbReference type="ARBA" id="ARBA00022857"/>
    </source>
</evidence>
<evidence type="ECO:0000256" key="1">
    <source>
        <dbReference type="ARBA" id="ARBA00001974"/>
    </source>
</evidence>
<protein>
    <recommendedName>
        <fullName evidence="5">L-lysine N6-monooxygenase MbtG</fullName>
        <ecNumber evidence="4">1.14.13.59</ecNumber>
    </recommendedName>
    <alternativeName>
        <fullName evidence="14">Lysine 6-N-hydroxylase</fullName>
    </alternativeName>
    <alternativeName>
        <fullName evidence="13">Lysine N6-hydroxylase</fullName>
    </alternativeName>
    <alternativeName>
        <fullName evidence="11">Lysine-N-oxygenase</fullName>
    </alternativeName>
    <alternativeName>
        <fullName evidence="12">Mycobactin synthase protein G</fullName>
    </alternativeName>
</protein>
<dbReference type="EC" id="1.14.13.59" evidence="4"/>
<comment type="catalytic activity">
    <reaction evidence="15">
        <text>L-lysine + NADPH + O2 = N(6)-hydroxy-L-lysine + NADP(+) + H2O</text>
        <dbReference type="Rhea" id="RHEA:23228"/>
        <dbReference type="ChEBI" id="CHEBI:15377"/>
        <dbReference type="ChEBI" id="CHEBI:15379"/>
        <dbReference type="ChEBI" id="CHEBI:32551"/>
        <dbReference type="ChEBI" id="CHEBI:57783"/>
        <dbReference type="ChEBI" id="CHEBI:57820"/>
        <dbReference type="ChEBI" id="CHEBI:58349"/>
        <dbReference type="EC" id="1.14.13.59"/>
    </reaction>
</comment>
<gene>
    <name evidence="16" type="primary">hpyO</name>
    <name evidence="16" type="ORF">GCM10009745_79010</name>
</gene>
<evidence type="ECO:0000256" key="15">
    <source>
        <dbReference type="ARBA" id="ARBA00048407"/>
    </source>
</evidence>
<evidence type="ECO:0000256" key="3">
    <source>
        <dbReference type="ARBA" id="ARBA00007588"/>
    </source>
</evidence>
<evidence type="ECO:0000256" key="4">
    <source>
        <dbReference type="ARBA" id="ARBA00013076"/>
    </source>
</evidence>
<reference evidence="16 17" key="1">
    <citation type="journal article" date="2019" name="Int. J. Syst. Evol. Microbiol.">
        <title>The Global Catalogue of Microorganisms (GCM) 10K type strain sequencing project: providing services to taxonomists for standard genome sequencing and annotation.</title>
        <authorList>
            <consortium name="The Broad Institute Genomics Platform"/>
            <consortium name="The Broad Institute Genome Sequencing Center for Infectious Disease"/>
            <person name="Wu L."/>
            <person name="Ma J."/>
        </authorList>
    </citation>
    <scope>NUCLEOTIDE SEQUENCE [LARGE SCALE GENOMIC DNA]</scope>
    <source>
        <strain evidence="16 17">JCM 14307</strain>
    </source>
</reference>
<evidence type="ECO:0000256" key="5">
    <source>
        <dbReference type="ARBA" id="ARBA00016406"/>
    </source>
</evidence>
<evidence type="ECO:0000313" key="17">
    <source>
        <dbReference type="Proteomes" id="UP001500280"/>
    </source>
</evidence>
<evidence type="ECO:0000256" key="10">
    <source>
        <dbReference type="ARBA" id="ARBA00023033"/>
    </source>
</evidence>
<sequence>MVGAGQAGLGIGFALRRAGIGRAAVIDAAAPGEAGSWMTTARMHTLRTPKSWPQPEYGHSELSFRAWYEGLHGQAAYDVVENIPRTVWAQYVAWFGSTVNVPVRHHTRLVGVAPASDHLVLRLAVTGTDGHVDERVETTRKLVLATGVEGTGGPALPPYFRALPAELAAHTGDRIDFTRLAGRSVAVLGAGASALDAAAVALEAGAREAHVFTRRAELLVHGPSRNIGRNVGAKENFHRRTDADRWRAQVLAARAGRSCTQESMTRASAFPGFRVHLSAPWRHARAEGGKVRVDTADGSHVFDFVVAGTGYQYDPRTRPELADIAPHIALWRDRYEPPAELAHEKLACFPYLGPGYELIAKEAAGFVGRIHVFSAATSLSFGIPAGDAQSLATGIPRLVDALSRDLYFEDQDSTAAPGSSGAPAELGSAVEGAVAGGGAWVEVQGAGADE</sequence>
<evidence type="ECO:0000256" key="12">
    <source>
        <dbReference type="ARBA" id="ARBA00031158"/>
    </source>
</evidence>
<evidence type="ECO:0000256" key="9">
    <source>
        <dbReference type="ARBA" id="ARBA00023002"/>
    </source>
</evidence>
<dbReference type="EMBL" id="BAAANF010000029">
    <property type="protein sequence ID" value="GAA1718399.1"/>
    <property type="molecule type" value="Genomic_DNA"/>
</dbReference>
<keyword evidence="17" id="KW-1185">Reference proteome</keyword>
<dbReference type="Gene3D" id="3.50.50.60">
    <property type="entry name" value="FAD/NAD(P)-binding domain"/>
    <property type="match status" value="1"/>
</dbReference>
<evidence type="ECO:0000256" key="2">
    <source>
        <dbReference type="ARBA" id="ARBA00004924"/>
    </source>
</evidence>
<dbReference type="Pfam" id="PF13434">
    <property type="entry name" value="Lys_Orn_oxgnase"/>
    <property type="match status" value="1"/>
</dbReference>
<comment type="similarity">
    <text evidence="3">Belongs to the lysine N(6)-hydroxylase/L-ornithine N(5)-oxygenase family.</text>
</comment>
<keyword evidence="6" id="KW-0285">Flavoprotein</keyword>
<name>A0ABN2J5I2_9ACTN</name>
<accession>A0ABN2J5I2</accession>
<keyword evidence="10" id="KW-0503">Monooxygenase</keyword>
<organism evidence="16 17">
    <name type="scientific">Kribbella yunnanensis</name>
    <dbReference type="NCBI Taxonomy" id="190194"/>
    <lineage>
        <taxon>Bacteria</taxon>
        <taxon>Bacillati</taxon>
        <taxon>Actinomycetota</taxon>
        <taxon>Actinomycetes</taxon>
        <taxon>Propionibacteriales</taxon>
        <taxon>Kribbellaceae</taxon>
        <taxon>Kribbella</taxon>
    </lineage>
</organism>
<evidence type="ECO:0000256" key="7">
    <source>
        <dbReference type="ARBA" id="ARBA00022827"/>
    </source>
</evidence>
<keyword evidence="7" id="KW-0274">FAD</keyword>
<keyword evidence="8" id="KW-0521">NADP</keyword>
<dbReference type="InterPro" id="IPR025700">
    <property type="entry name" value="Lys/Orn_oxygenase"/>
</dbReference>
<evidence type="ECO:0000256" key="14">
    <source>
        <dbReference type="ARBA" id="ARBA00032738"/>
    </source>
</evidence>
<comment type="pathway">
    <text evidence="2">Siderophore biosynthesis.</text>
</comment>
<keyword evidence="9" id="KW-0560">Oxidoreductase</keyword>
<proteinExistence type="inferred from homology"/>
<evidence type="ECO:0000256" key="13">
    <source>
        <dbReference type="ARBA" id="ARBA00032493"/>
    </source>
</evidence>
<comment type="cofactor">
    <cofactor evidence="1">
        <name>FAD</name>
        <dbReference type="ChEBI" id="CHEBI:57692"/>
    </cofactor>
</comment>
<evidence type="ECO:0000256" key="11">
    <source>
        <dbReference type="ARBA" id="ARBA00029939"/>
    </source>
</evidence>
<evidence type="ECO:0000256" key="6">
    <source>
        <dbReference type="ARBA" id="ARBA00022630"/>
    </source>
</evidence>
<comment type="caution">
    <text evidence="16">The sequence shown here is derived from an EMBL/GenBank/DDBJ whole genome shotgun (WGS) entry which is preliminary data.</text>
</comment>
<dbReference type="Proteomes" id="UP001500280">
    <property type="component" value="Unassembled WGS sequence"/>
</dbReference>
<dbReference type="SUPFAM" id="SSF51905">
    <property type="entry name" value="FAD/NAD(P)-binding domain"/>
    <property type="match status" value="1"/>
</dbReference>